<comment type="function">
    <text evidence="7">Regulates arginine biosynthesis genes.</text>
</comment>
<evidence type="ECO:0000256" key="5">
    <source>
        <dbReference type="ARBA" id="ARBA00023125"/>
    </source>
</evidence>
<feature type="domain" description="Arginine repressor DNA-binding" evidence="8">
    <location>
        <begin position="1"/>
        <end position="67"/>
    </location>
</feature>
<dbReference type="GO" id="GO:0003677">
    <property type="term" value="F:DNA binding"/>
    <property type="evidence" value="ECO:0007669"/>
    <property type="project" value="UniProtKB-KW"/>
</dbReference>
<dbReference type="UniPathway" id="UPA00068"/>
<organism evidence="10 11">
    <name type="scientific">Streptococcus sinensis</name>
    <dbReference type="NCBI Taxonomy" id="176090"/>
    <lineage>
        <taxon>Bacteria</taxon>
        <taxon>Bacillati</taxon>
        <taxon>Bacillota</taxon>
        <taxon>Bacilli</taxon>
        <taxon>Lactobacillales</taxon>
        <taxon>Streptococcaceae</taxon>
        <taxon>Streptococcus</taxon>
    </lineage>
</organism>
<dbReference type="Gene3D" id="1.10.10.10">
    <property type="entry name" value="Winged helix-like DNA-binding domain superfamily/Winged helix DNA-binding domain"/>
    <property type="match status" value="1"/>
</dbReference>
<dbReference type="GO" id="GO:0003700">
    <property type="term" value="F:DNA-binding transcription factor activity"/>
    <property type="evidence" value="ECO:0007669"/>
    <property type="project" value="UniProtKB-UniRule"/>
</dbReference>
<dbReference type="PANTHER" id="PTHR34471">
    <property type="entry name" value="ARGININE REPRESSOR"/>
    <property type="match status" value="1"/>
</dbReference>
<evidence type="ECO:0000313" key="11">
    <source>
        <dbReference type="Proteomes" id="UP000030019"/>
    </source>
</evidence>
<reference evidence="10 11" key="1">
    <citation type="submission" date="2014-06" db="EMBL/GenBank/DDBJ databases">
        <authorList>
            <person name="Teng J.L."/>
            <person name="Huang Y."/>
            <person name="Tse H."/>
            <person name="Lau S.K."/>
            <person name="Woo P.C."/>
        </authorList>
    </citation>
    <scope>NUCLEOTIDE SEQUENCE [LARGE SCALE GENOMIC DNA]</scope>
    <source>
        <strain evidence="10 11">HKU4</strain>
    </source>
</reference>
<name>A0A0A0DJA2_9STRE</name>
<evidence type="ECO:0000259" key="8">
    <source>
        <dbReference type="Pfam" id="PF01316"/>
    </source>
</evidence>
<dbReference type="GO" id="GO:0005737">
    <property type="term" value="C:cytoplasm"/>
    <property type="evidence" value="ECO:0007669"/>
    <property type="project" value="UniProtKB-SubCell"/>
</dbReference>
<dbReference type="STRING" id="176090.SSIN_0053"/>
<keyword evidence="11" id="KW-1185">Reference proteome</keyword>
<dbReference type="EMBL" id="JPEN01000012">
    <property type="protein sequence ID" value="KGM38110.1"/>
    <property type="molecule type" value="Genomic_DNA"/>
</dbReference>
<evidence type="ECO:0000313" key="10">
    <source>
        <dbReference type="EMBL" id="KGM38110.1"/>
    </source>
</evidence>
<dbReference type="SUPFAM" id="SSF55252">
    <property type="entry name" value="C-terminal domain of arginine repressor"/>
    <property type="match status" value="1"/>
</dbReference>
<evidence type="ECO:0000256" key="4">
    <source>
        <dbReference type="ARBA" id="ARBA00023015"/>
    </source>
</evidence>
<comment type="subcellular location">
    <subcellularLocation>
        <location evidence="1 7">Cytoplasm</location>
    </subcellularLocation>
</comment>
<dbReference type="InterPro" id="IPR036388">
    <property type="entry name" value="WH-like_DNA-bd_sf"/>
</dbReference>
<keyword evidence="7" id="KW-0028">Amino-acid biosynthesis</keyword>
<evidence type="ECO:0000256" key="6">
    <source>
        <dbReference type="ARBA" id="ARBA00023163"/>
    </source>
</evidence>
<sequence length="143" mass="16035">MKKKDRLEKIRRFVSEFEIGTQEEIVEHLRESGITATQATVSRDIKELGIVKIPFKDNTYIYELPKTATNSLKLAENNILACQNLGNMINLTLVPGSTAVVKRHLSKEFTEEIFSIIADNDSILVVAVSESAAKKVTAEIDNW</sequence>
<evidence type="ECO:0000256" key="1">
    <source>
        <dbReference type="ARBA" id="ARBA00004496"/>
    </source>
</evidence>
<dbReference type="PRINTS" id="PR01467">
    <property type="entry name" value="ARGREPRESSOR"/>
</dbReference>
<dbReference type="SUPFAM" id="SSF46785">
    <property type="entry name" value="Winged helix' DNA-binding domain"/>
    <property type="match status" value="1"/>
</dbReference>
<dbReference type="RefSeq" id="WP_037614433.1">
    <property type="nucleotide sequence ID" value="NZ_JPEN01000012.1"/>
</dbReference>
<dbReference type="eggNOG" id="COG1438">
    <property type="taxonomic scope" value="Bacteria"/>
</dbReference>
<dbReference type="GO" id="GO:0006526">
    <property type="term" value="P:L-arginine biosynthetic process"/>
    <property type="evidence" value="ECO:0007669"/>
    <property type="project" value="UniProtKB-UniPathway"/>
</dbReference>
<dbReference type="InterPro" id="IPR020900">
    <property type="entry name" value="Arg_repress_DNA-bd"/>
</dbReference>
<evidence type="ECO:0000256" key="7">
    <source>
        <dbReference type="HAMAP-Rule" id="MF_00173"/>
    </source>
</evidence>
<proteinExistence type="inferred from homology"/>
<dbReference type="GO" id="GO:0051259">
    <property type="term" value="P:protein complex oligomerization"/>
    <property type="evidence" value="ECO:0007669"/>
    <property type="project" value="InterPro"/>
</dbReference>
<comment type="pathway">
    <text evidence="7">Amino-acid biosynthesis; L-arginine biosynthesis [regulation].</text>
</comment>
<dbReference type="Pfam" id="PF01316">
    <property type="entry name" value="Arg_repressor"/>
    <property type="match status" value="1"/>
</dbReference>
<dbReference type="InterPro" id="IPR036251">
    <property type="entry name" value="Arg_repress_C_sf"/>
</dbReference>
<dbReference type="GO" id="GO:0034618">
    <property type="term" value="F:arginine binding"/>
    <property type="evidence" value="ECO:0007669"/>
    <property type="project" value="InterPro"/>
</dbReference>
<comment type="similarity">
    <text evidence="2 7">Belongs to the ArgR family.</text>
</comment>
<dbReference type="InterPro" id="IPR020899">
    <property type="entry name" value="Arg_repress_C"/>
</dbReference>
<dbReference type="AlphaFoldDB" id="A0A0A0DJA2"/>
<keyword evidence="3 7" id="KW-0963">Cytoplasm</keyword>
<dbReference type="HAMAP" id="MF_00173">
    <property type="entry name" value="Arg_repressor"/>
    <property type="match status" value="1"/>
</dbReference>
<keyword evidence="7" id="KW-0055">Arginine biosynthesis</keyword>
<dbReference type="Pfam" id="PF02863">
    <property type="entry name" value="Arg_repressor_C"/>
    <property type="match status" value="1"/>
</dbReference>
<protein>
    <recommendedName>
        <fullName evidence="7">Arginine repressor</fullName>
    </recommendedName>
</protein>
<gene>
    <name evidence="7" type="primary">argR</name>
    <name evidence="10" type="ORF">SSIN_0053</name>
</gene>
<dbReference type="InterPro" id="IPR001669">
    <property type="entry name" value="Arg_repress"/>
</dbReference>
<dbReference type="PANTHER" id="PTHR34471:SF1">
    <property type="entry name" value="ARGININE REPRESSOR"/>
    <property type="match status" value="1"/>
</dbReference>
<keyword evidence="4 7" id="KW-0805">Transcription regulation</keyword>
<evidence type="ECO:0000256" key="2">
    <source>
        <dbReference type="ARBA" id="ARBA00008316"/>
    </source>
</evidence>
<evidence type="ECO:0000259" key="9">
    <source>
        <dbReference type="Pfam" id="PF02863"/>
    </source>
</evidence>
<keyword evidence="7" id="KW-0678">Repressor</keyword>
<evidence type="ECO:0000256" key="3">
    <source>
        <dbReference type="ARBA" id="ARBA00022490"/>
    </source>
</evidence>
<dbReference type="Proteomes" id="UP000030019">
    <property type="component" value="Unassembled WGS sequence"/>
</dbReference>
<accession>A0A0A0DJA2</accession>
<dbReference type="Gene3D" id="3.30.1360.40">
    <property type="match status" value="1"/>
</dbReference>
<feature type="domain" description="Arginine repressor C-terminal" evidence="9">
    <location>
        <begin position="77"/>
        <end position="141"/>
    </location>
</feature>
<dbReference type="InterPro" id="IPR036390">
    <property type="entry name" value="WH_DNA-bd_sf"/>
</dbReference>
<comment type="caution">
    <text evidence="10">The sequence shown here is derived from an EMBL/GenBank/DDBJ whole genome shotgun (WGS) entry which is preliminary data.</text>
</comment>
<dbReference type="GO" id="GO:1900079">
    <property type="term" value="P:regulation of arginine biosynthetic process"/>
    <property type="evidence" value="ECO:0007669"/>
    <property type="project" value="UniProtKB-UniRule"/>
</dbReference>
<keyword evidence="5 7" id="KW-0238">DNA-binding</keyword>
<keyword evidence="6 7" id="KW-0804">Transcription</keyword>
<dbReference type="PATRIC" id="fig|176090.4.peg.53"/>